<feature type="binding site" evidence="5">
    <location>
        <position position="156"/>
    </location>
    <ligand>
        <name>xanthine</name>
        <dbReference type="ChEBI" id="CHEBI:17712"/>
    </ligand>
</feature>
<evidence type="ECO:0000313" key="9">
    <source>
        <dbReference type="Proteomes" id="UP000659630"/>
    </source>
</evidence>
<dbReference type="GO" id="GO:0006166">
    <property type="term" value="P:purine ribonucleoside salvage"/>
    <property type="evidence" value="ECO:0007669"/>
    <property type="project" value="UniProtKB-KW"/>
</dbReference>
<evidence type="ECO:0000256" key="5">
    <source>
        <dbReference type="HAMAP-Rule" id="MF_01184"/>
    </source>
</evidence>
<evidence type="ECO:0000256" key="6">
    <source>
        <dbReference type="NCBIfam" id="TIGR01744"/>
    </source>
</evidence>
<comment type="pathway">
    <text evidence="5">Purine metabolism; XMP biosynthesis via salvage pathway; XMP from xanthine: step 1/1.</text>
</comment>
<gene>
    <name evidence="5" type="primary">xpt</name>
    <name evidence="8" type="ORF">H8S23_01315</name>
</gene>
<keyword evidence="2 5" id="KW-0328">Glycosyltransferase</keyword>
<keyword evidence="4 5" id="KW-0660">Purine salvage</keyword>
<comment type="caution">
    <text evidence="8">The sequence shown here is derived from an EMBL/GenBank/DDBJ whole genome shotgun (WGS) entry which is preliminary data.</text>
</comment>
<protein>
    <recommendedName>
        <fullName evidence="5 6">Xanthine phosphoribosyltransferase</fullName>
        <shortName evidence="5">XPRTase</shortName>
        <ecNumber evidence="5 6">2.4.2.22</ecNumber>
    </recommendedName>
</protein>
<sequence>MELLEQRILKDGKVKEGNILKVDSFLNHQIDIALMNEMGREFFRLFRGEAITKIVTIEASGIAIAAIAAQYFHVPIVFAKKAKSKNIDGDVYTSVIRSYTHGNDYTAMLEKKFLTPQDRILILDDFLATGKAQLGLLDIARQAGAAVAGIGIAIEKGFQGGGDKLREAGYNLHSLAVIDRMDPEGIVFRHI</sequence>
<name>A0A923I4E3_9FIRM</name>
<organism evidence="8 9">
    <name type="scientific">Anaerofilum hominis</name>
    <dbReference type="NCBI Taxonomy" id="2763016"/>
    <lineage>
        <taxon>Bacteria</taxon>
        <taxon>Bacillati</taxon>
        <taxon>Bacillota</taxon>
        <taxon>Clostridia</taxon>
        <taxon>Eubacteriales</taxon>
        <taxon>Oscillospiraceae</taxon>
        <taxon>Anaerofilum</taxon>
    </lineage>
</organism>
<dbReference type="GO" id="GO:0032265">
    <property type="term" value="P:XMP salvage"/>
    <property type="evidence" value="ECO:0007669"/>
    <property type="project" value="UniProtKB-UniRule"/>
</dbReference>
<feature type="binding site" evidence="5">
    <location>
        <begin position="128"/>
        <end position="132"/>
    </location>
    <ligand>
        <name>5-phospho-alpha-D-ribose 1-diphosphate</name>
        <dbReference type="ChEBI" id="CHEBI:58017"/>
    </ligand>
</feature>
<dbReference type="HAMAP" id="MF_01184">
    <property type="entry name" value="XPRTase"/>
    <property type="match status" value="1"/>
</dbReference>
<dbReference type="Proteomes" id="UP000659630">
    <property type="component" value="Unassembled WGS sequence"/>
</dbReference>
<accession>A0A923I4E3</accession>
<dbReference type="GO" id="GO:0000310">
    <property type="term" value="F:xanthine phosphoribosyltransferase activity"/>
    <property type="evidence" value="ECO:0007669"/>
    <property type="project" value="UniProtKB-UniRule"/>
</dbReference>
<dbReference type="NCBIfam" id="TIGR01744">
    <property type="entry name" value="XPRTase"/>
    <property type="match status" value="1"/>
</dbReference>
<feature type="binding site" evidence="5">
    <location>
        <position position="27"/>
    </location>
    <ligand>
        <name>xanthine</name>
        <dbReference type="ChEBI" id="CHEBI:17712"/>
    </ligand>
</feature>
<evidence type="ECO:0000256" key="1">
    <source>
        <dbReference type="ARBA" id="ARBA00022490"/>
    </source>
</evidence>
<feature type="domain" description="Phosphoribosyltransferase" evidence="7">
    <location>
        <begin position="28"/>
        <end position="157"/>
    </location>
</feature>
<comment type="catalytic activity">
    <reaction evidence="5">
        <text>XMP + diphosphate = xanthine + 5-phospho-alpha-D-ribose 1-diphosphate</text>
        <dbReference type="Rhea" id="RHEA:10800"/>
        <dbReference type="ChEBI" id="CHEBI:17712"/>
        <dbReference type="ChEBI" id="CHEBI:33019"/>
        <dbReference type="ChEBI" id="CHEBI:57464"/>
        <dbReference type="ChEBI" id="CHEBI:58017"/>
        <dbReference type="EC" id="2.4.2.22"/>
    </reaction>
</comment>
<comment type="similarity">
    <text evidence="5">Belongs to the purine/pyrimidine phosphoribosyltransferase family. Xpt subfamily.</text>
</comment>
<evidence type="ECO:0000259" key="7">
    <source>
        <dbReference type="Pfam" id="PF00156"/>
    </source>
</evidence>
<proteinExistence type="inferred from homology"/>
<dbReference type="PANTHER" id="PTHR43864">
    <property type="entry name" value="HYPOXANTHINE/GUANINE PHOSPHORIBOSYLTRANSFERASE"/>
    <property type="match status" value="1"/>
</dbReference>
<reference evidence="8" key="1">
    <citation type="submission" date="2020-08" db="EMBL/GenBank/DDBJ databases">
        <title>Genome public.</title>
        <authorList>
            <person name="Liu C."/>
            <person name="Sun Q."/>
        </authorList>
    </citation>
    <scope>NUCLEOTIDE SEQUENCE</scope>
    <source>
        <strain evidence="8">BX8</strain>
    </source>
</reference>
<dbReference type="SUPFAM" id="SSF53271">
    <property type="entry name" value="PRTase-like"/>
    <property type="match status" value="1"/>
</dbReference>
<dbReference type="InterPro" id="IPR050118">
    <property type="entry name" value="Pur/Pyrimidine_PRTase"/>
</dbReference>
<evidence type="ECO:0000313" key="8">
    <source>
        <dbReference type="EMBL" id="MBC5580141.1"/>
    </source>
</evidence>
<dbReference type="EC" id="2.4.2.22" evidence="5 6"/>
<dbReference type="EMBL" id="JACONZ010000001">
    <property type="protein sequence ID" value="MBC5580141.1"/>
    <property type="molecule type" value="Genomic_DNA"/>
</dbReference>
<dbReference type="CDD" id="cd06223">
    <property type="entry name" value="PRTases_typeI"/>
    <property type="match status" value="1"/>
</dbReference>
<evidence type="ECO:0000256" key="3">
    <source>
        <dbReference type="ARBA" id="ARBA00022679"/>
    </source>
</evidence>
<dbReference type="RefSeq" id="WP_186886513.1">
    <property type="nucleotide sequence ID" value="NZ_JACONZ010000001.1"/>
</dbReference>
<feature type="binding site" evidence="5">
    <location>
        <position position="20"/>
    </location>
    <ligand>
        <name>xanthine</name>
        <dbReference type="ChEBI" id="CHEBI:17712"/>
    </ligand>
</feature>
<comment type="function">
    <text evidence="5">Converts the preformed base xanthine, a product of nucleic acid breakdown, to xanthosine 5'-monophosphate (XMP), so it can be reused for RNA or DNA synthesis.</text>
</comment>
<comment type="subcellular location">
    <subcellularLocation>
        <location evidence="5">Cytoplasm</location>
    </subcellularLocation>
</comment>
<dbReference type="PANTHER" id="PTHR43864:SF1">
    <property type="entry name" value="XANTHINE PHOSPHORIBOSYLTRANSFERASE"/>
    <property type="match status" value="1"/>
</dbReference>
<dbReference type="Pfam" id="PF00156">
    <property type="entry name" value="Pribosyltran"/>
    <property type="match status" value="1"/>
</dbReference>
<dbReference type="GO" id="GO:0005737">
    <property type="term" value="C:cytoplasm"/>
    <property type="evidence" value="ECO:0007669"/>
    <property type="project" value="UniProtKB-SubCell"/>
</dbReference>
<dbReference type="InterPro" id="IPR000836">
    <property type="entry name" value="PRTase_dom"/>
</dbReference>
<dbReference type="AlphaFoldDB" id="A0A923I4E3"/>
<dbReference type="InterPro" id="IPR029057">
    <property type="entry name" value="PRTase-like"/>
</dbReference>
<keyword evidence="9" id="KW-1185">Reference proteome</keyword>
<keyword evidence="3 5" id="KW-0808">Transferase</keyword>
<evidence type="ECO:0000256" key="4">
    <source>
        <dbReference type="ARBA" id="ARBA00022726"/>
    </source>
</evidence>
<dbReference type="Gene3D" id="3.40.50.2020">
    <property type="match status" value="1"/>
</dbReference>
<dbReference type="GO" id="GO:0046110">
    <property type="term" value="P:xanthine metabolic process"/>
    <property type="evidence" value="ECO:0007669"/>
    <property type="project" value="UniProtKB-UniRule"/>
</dbReference>
<keyword evidence="1 5" id="KW-0963">Cytoplasm</keyword>
<evidence type="ECO:0000256" key="2">
    <source>
        <dbReference type="ARBA" id="ARBA00022676"/>
    </source>
</evidence>
<dbReference type="NCBIfam" id="NF006671">
    <property type="entry name" value="PRK09219.1"/>
    <property type="match status" value="1"/>
</dbReference>
<dbReference type="InterPro" id="IPR010079">
    <property type="entry name" value="Xanthine_PRibTrfase"/>
</dbReference>
<comment type="subunit">
    <text evidence="5">Homodimer.</text>
</comment>